<evidence type="ECO:0000313" key="2">
    <source>
        <dbReference type="Proteomes" id="UP000504623"/>
    </source>
</evidence>
<dbReference type="Proteomes" id="UP000504623">
    <property type="component" value="Unplaced"/>
</dbReference>
<feature type="region of interest" description="Disordered" evidence="1">
    <location>
        <begin position="1"/>
        <end position="220"/>
    </location>
</feature>
<feature type="compositionally biased region" description="Low complexity" evidence="1">
    <location>
        <begin position="135"/>
        <end position="158"/>
    </location>
</feature>
<gene>
    <name evidence="3" type="primary">LOC102819132</name>
</gene>
<evidence type="ECO:0000256" key="1">
    <source>
        <dbReference type="SAM" id="MobiDB-lite"/>
    </source>
</evidence>
<evidence type="ECO:0000313" key="3">
    <source>
        <dbReference type="RefSeq" id="XP_006863908.1"/>
    </source>
</evidence>
<feature type="compositionally biased region" description="Pro residues" evidence="1">
    <location>
        <begin position="308"/>
        <end position="320"/>
    </location>
</feature>
<dbReference type="GeneID" id="102819132"/>
<feature type="compositionally biased region" description="Basic residues" evidence="1">
    <location>
        <begin position="54"/>
        <end position="64"/>
    </location>
</feature>
<reference evidence="3" key="1">
    <citation type="submission" date="2025-08" db="UniProtKB">
        <authorList>
            <consortium name="RefSeq"/>
        </authorList>
    </citation>
    <scope>IDENTIFICATION</scope>
    <source>
        <tissue evidence="3">Spleen</tissue>
    </source>
</reference>
<proteinExistence type="predicted"/>
<name>A0A9B0TJW7_CHRAS</name>
<dbReference type="RefSeq" id="XP_006863908.1">
    <property type="nucleotide sequence ID" value="XM_006863846.1"/>
</dbReference>
<feature type="region of interest" description="Disordered" evidence="1">
    <location>
        <begin position="237"/>
        <end position="274"/>
    </location>
</feature>
<feature type="region of interest" description="Disordered" evidence="1">
    <location>
        <begin position="298"/>
        <end position="320"/>
    </location>
</feature>
<feature type="compositionally biased region" description="Basic and acidic residues" evidence="1">
    <location>
        <begin position="211"/>
        <end position="220"/>
    </location>
</feature>
<feature type="compositionally biased region" description="Low complexity" evidence="1">
    <location>
        <begin position="77"/>
        <end position="90"/>
    </location>
</feature>
<sequence>MTTGKDCSKEKIKSDKRLKTTRSSALSVGQWARLRDVPGAQPASSLHAGAPPHSHSRTGYRHSHSPALGPLRHPPRLLQSSSGSSQVSGLTGRPPLRGRTARAIPKRRLAPLSASRPPCGPEFAVTSRPRRQEARGAAAGGKAPRPRTPAASAAQRARAQAEEGAEEEGARRRPEQSTGRAGGEDAAAPARVRGFRGREDGLGGGGSSAGGRERGGRGDALPRRLLALGYLDSVADSPPLPRSGLGWRGRGRAAAAARRDSFGRPEAQATRPCGAPRRWSKVLVAARETLVAAALSQHDQVSPQAAPVRPPVPFPLAAPG</sequence>
<accession>A0A9B0TJW7</accession>
<protein>
    <submittedName>
        <fullName evidence="3">Myristoylated alanine-rich C-kinase substrate-like</fullName>
    </submittedName>
</protein>
<organism evidence="2 3">
    <name type="scientific">Chrysochloris asiatica</name>
    <name type="common">Cape golden mole</name>
    <dbReference type="NCBI Taxonomy" id="185453"/>
    <lineage>
        <taxon>Eukaryota</taxon>
        <taxon>Metazoa</taxon>
        <taxon>Chordata</taxon>
        <taxon>Craniata</taxon>
        <taxon>Vertebrata</taxon>
        <taxon>Euteleostomi</taxon>
        <taxon>Mammalia</taxon>
        <taxon>Eutheria</taxon>
        <taxon>Afrotheria</taxon>
        <taxon>Chrysochloridae</taxon>
        <taxon>Chrysochlorinae</taxon>
        <taxon>Chrysochloris</taxon>
    </lineage>
</organism>
<feature type="compositionally biased region" description="Basic and acidic residues" evidence="1">
    <location>
        <begin position="1"/>
        <end position="18"/>
    </location>
</feature>
<dbReference type="AlphaFoldDB" id="A0A9B0TJW7"/>
<keyword evidence="2" id="KW-1185">Reference proteome</keyword>